<sequence>MSELIDLKSRKKFFNADSWSPGHRHRLLAEIEPDDFEHEDVYVKNLTEFTERRCRFSLRRVFQRLLEVRNRNRELISSTINLSKDYRDLHVHLSKVTKETRKLKTDLEDVWYLDHIIESLGRQESSITLVPYRVEEC</sequence>
<dbReference type="EnsemblMetazoa" id="SMAR012144-RA">
    <property type="protein sequence ID" value="SMAR012144-PA"/>
    <property type="gene ID" value="SMAR012144"/>
</dbReference>
<proteinExistence type="predicted"/>
<name>T1JEA3_STRMM</name>
<keyword evidence="2" id="KW-1185">Reference proteome</keyword>
<accession>T1JEA3</accession>
<dbReference type="Proteomes" id="UP000014500">
    <property type="component" value="Unassembled WGS sequence"/>
</dbReference>
<reference evidence="1" key="2">
    <citation type="submission" date="2015-02" db="UniProtKB">
        <authorList>
            <consortium name="EnsemblMetazoa"/>
        </authorList>
    </citation>
    <scope>IDENTIFICATION</scope>
</reference>
<protein>
    <submittedName>
        <fullName evidence="1">Uncharacterized protein</fullName>
    </submittedName>
</protein>
<dbReference type="HOGENOM" id="CLU_1867681_0_0_1"/>
<organism evidence="1 2">
    <name type="scientific">Strigamia maritima</name>
    <name type="common">European centipede</name>
    <name type="synonym">Geophilus maritimus</name>
    <dbReference type="NCBI Taxonomy" id="126957"/>
    <lineage>
        <taxon>Eukaryota</taxon>
        <taxon>Metazoa</taxon>
        <taxon>Ecdysozoa</taxon>
        <taxon>Arthropoda</taxon>
        <taxon>Myriapoda</taxon>
        <taxon>Chilopoda</taxon>
        <taxon>Pleurostigmophora</taxon>
        <taxon>Geophilomorpha</taxon>
        <taxon>Linotaeniidae</taxon>
        <taxon>Strigamia</taxon>
    </lineage>
</organism>
<dbReference type="EMBL" id="JH432116">
    <property type="status" value="NOT_ANNOTATED_CDS"/>
    <property type="molecule type" value="Genomic_DNA"/>
</dbReference>
<reference evidence="2" key="1">
    <citation type="submission" date="2011-05" db="EMBL/GenBank/DDBJ databases">
        <authorList>
            <person name="Richards S.R."/>
            <person name="Qu J."/>
            <person name="Jiang H."/>
            <person name="Jhangiani S.N."/>
            <person name="Agravi P."/>
            <person name="Goodspeed R."/>
            <person name="Gross S."/>
            <person name="Mandapat C."/>
            <person name="Jackson L."/>
            <person name="Mathew T."/>
            <person name="Pu L."/>
            <person name="Thornton R."/>
            <person name="Saada N."/>
            <person name="Wilczek-Boney K.B."/>
            <person name="Lee S."/>
            <person name="Kovar C."/>
            <person name="Wu Y."/>
            <person name="Scherer S.E."/>
            <person name="Worley K.C."/>
            <person name="Muzny D.M."/>
            <person name="Gibbs R."/>
        </authorList>
    </citation>
    <scope>NUCLEOTIDE SEQUENCE</scope>
    <source>
        <strain evidence="2">Brora</strain>
    </source>
</reference>
<evidence type="ECO:0000313" key="1">
    <source>
        <dbReference type="EnsemblMetazoa" id="SMAR012144-PA"/>
    </source>
</evidence>
<evidence type="ECO:0000313" key="2">
    <source>
        <dbReference type="Proteomes" id="UP000014500"/>
    </source>
</evidence>
<dbReference type="AlphaFoldDB" id="T1JEA3"/>